<accession>A0A392NDQ7</accession>
<sequence length="77" mass="8691">MRLGCVPVVATEGTVNDMSFMDVLKWREMAVFVKSGVKNVTWSARHENIRRLGVVASKHLRRNPPSLAIKHLMACLM</sequence>
<dbReference type="EMBL" id="LXQA010032959">
    <property type="protein sequence ID" value="MCH96684.1"/>
    <property type="molecule type" value="Genomic_DNA"/>
</dbReference>
<organism evidence="1 2">
    <name type="scientific">Trifolium medium</name>
    <dbReference type="NCBI Taxonomy" id="97028"/>
    <lineage>
        <taxon>Eukaryota</taxon>
        <taxon>Viridiplantae</taxon>
        <taxon>Streptophyta</taxon>
        <taxon>Embryophyta</taxon>
        <taxon>Tracheophyta</taxon>
        <taxon>Spermatophyta</taxon>
        <taxon>Magnoliopsida</taxon>
        <taxon>eudicotyledons</taxon>
        <taxon>Gunneridae</taxon>
        <taxon>Pentapetalae</taxon>
        <taxon>rosids</taxon>
        <taxon>fabids</taxon>
        <taxon>Fabales</taxon>
        <taxon>Fabaceae</taxon>
        <taxon>Papilionoideae</taxon>
        <taxon>50 kb inversion clade</taxon>
        <taxon>NPAAA clade</taxon>
        <taxon>Hologalegina</taxon>
        <taxon>IRL clade</taxon>
        <taxon>Trifolieae</taxon>
        <taxon>Trifolium</taxon>
    </lineage>
</organism>
<dbReference type="Proteomes" id="UP000265520">
    <property type="component" value="Unassembled WGS sequence"/>
</dbReference>
<protein>
    <submittedName>
        <fullName evidence="1">Putative glycosyltransferase</fullName>
    </submittedName>
</protein>
<evidence type="ECO:0000313" key="1">
    <source>
        <dbReference type="EMBL" id="MCH96684.1"/>
    </source>
</evidence>
<dbReference type="GO" id="GO:0016740">
    <property type="term" value="F:transferase activity"/>
    <property type="evidence" value="ECO:0007669"/>
    <property type="project" value="UniProtKB-KW"/>
</dbReference>
<evidence type="ECO:0000313" key="2">
    <source>
        <dbReference type="Proteomes" id="UP000265520"/>
    </source>
</evidence>
<keyword evidence="2" id="KW-1185">Reference proteome</keyword>
<proteinExistence type="predicted"/>
<gene>
    <name evidence="1" type="ORF">A2U01_0017673</name>
</gene>
<comment type="caution">
    <text evidence="1">The sequence shown here is derived from an EMBL/GenBank/DDBJ whole genome shotgun (WGS) entry which is preliminary data.</text>
</comment>
<dbReference type="AlphaFoldDB" id="A0A392NDQ7"/>
<name>A0A392NDQ7_9FABA</name>
<reference evidence="1 2" key="1">
    <citation type="journal article" date="2018" name="Front. Plant Sci.">
        <title>Red Clover (Trifolium pratense) and Zigzag Clover (T. medium) - A Picture of Genomic Similarities and Differences.</title>
        <authorList>
            <person name="Dluhosova J."/>
            <person name="Istvanek J."/>
            <person name="Nedelnik J."/>
            <person name="Repkova J."/>
        </authorList>
    </citation>
    <scope>NUCLEOTIDE SEQUENCE [LARGE SCALE GENOMIC DNA]</scope>
    <source>
        <strain evidence="2">cv. 10/8</strain>
        <tissue evidence="1">Leaf</tissue>
    </source>
</reference>
<keyword evidence="1" id="KW-0808">Transferase</keyword>